<proteinExistence type="predicted"/>
<dbReference type="AlphaFoldDB" id="A0A8S2EGF4"/>
<protein>
    <recommendedName>
        <fullName evidence="4">Reverse transcriptase domain-containing protein</fullName>
    </recommendedName>
</protein>
<evidence type="ECO:0000313" key="3">
    <source>
        <dbReference type="Proteomes" id="UP000677228"/>
    </source>
</evidence>
<sequence length="247" mass="27869">MEIVPKAVPKVHFSPHLDDRVLKKDKLDYLTHIIDAVVDKFRVTTAETLVLIAEVELASIDLEIQELDNSIPPNIESGDNEEPKASDLYKLYYEARQIITQKHVEEMSVDPVTAELAHLYFLPKAHKPNTPLRPLVAGISTYENLKILRPTSSTLFDAMAKGSSITGGIYLVERLRKWAQFKLTNDAIFITIDVSDLYTMVPQKGGLEAILEILKKILEFRVVKLLKLYIQSYGNGQNKNLGLTIII</sequence>
<dbReference type="Proteomes" id="UP000682733">
    <property type="component" value="Unassembled WGS sequence"/>
</dbReference>
<evidence type="ECO:0000313" key="1">
    <source>
        <dbReference type="EMBL" id="CAF1138323.1"/>
    </source>
</evidence>
<reference evidence="1" key="1">
    <citation type="submission" date="2021-02" db="EMBL/GenBank/DDBJ databases">
        <authorList>
            <person name="Nowell W R."/>
        </authorList>
    </citation>
    <scope>NUCLEOTIDE SEQUENCE</scope>
</reference>
<comment type="caution">
    <text evidence="1">The sequence shown here is derived from an EMBL/GenBank/DDBJ whole genome shotgun (WGS) entry which is preliminary data.</text>
</comment>
<dbReference type="EMBL" id="CAJOBA010025180">
    <property type="protein sequence ID" value="CAF3929957.1"/>
    <property type="molecule type" value="Genomic_DNA"/>
</dbReference>
<gene>
    <name evidence="1" type="ORF">OVA965_LOCUS20997</name>
    <name evidence="2" type="ORF">TMI583_LOCUS21538</name>
</gene>
<name>A0A8S2EGF4_9BILA</name>
<organism evidence="1 3">
    <name type="scientific">Didymodactylos carnosus</name>
    <dbReference type="NCBI Taxonomy" id="1234261"/>
    <lineage>
        <taxon>Eukaryota</taxon>
        <taxon>Metazoa</taxon>
        <taxon>Spiralia</taxon>
        <taxon>Gnathifera</taxon>
        <taxon>Rotifera</taxon>
        <taxon>Eurotatoria</taxon>
        <taxon>Bdelloidea</taxon>
        <taxon>Philodinida</taxon>
        <taxon>Philodinidae</taxon>
        <taxon>Didymodactylos</taxon>
    </lineage>
</organism>
<dbReference type="Proteomes" id="UP000677228">
    <property type="component" value="Unassembled WGS sequence"/>
</dbReference>
<accession>A0A8S2EGF4</accession>
<dbReference type="EMBL" id="CAJNOK010011356">
    <property type="protein sequence ID" value="CAF1138323.1"/>
    <property type="molecule type" value="Genomic_DNA"/>
</dbReference>
<evidence type="ECO:0000313" key="2">
    <source>
        <dbReference type="EMBL" id="CAF3929957.1"/>
    </source>
</evidence>
<evidence type="ECO:0008006" key="4">
    <source>
        <dbReference type="Google" id="ProtNLM"/>
    </source>
</evidence>